<dbReference type="CDD" id="cd00293">
    <property type="entry name" value="USP-like"/>
    <property type="match status" value="1"/>
</dbReference>
<dbReference type="OrthoDB" id="9804721at2"/>
<dbReference type="InterPro" id="IPR006016">
    <property type="entry name" value="UspA"/>
</dbReference>
<dbReference type="EMBL" id="CP042304">
    <property type="protein sequence ID" value="QDZ12562.1"/>
    <property type="molecule type" value="Genomic_DNA"/>
</dbReference>
<evidence type="ECO:0000313" key="5">
    <source>
        <dbReference type="Proteomes" id="UP000315364"/>
    </source>
</evidence>
<dbReference type="KEGG" id="dea:FPZ08_18520"/>
<evidence type="ECO:0000256" key="2">
    <source>
        <dbReference type="SAM" id="MobiDB-lite"/>
    </source>
</evidence>
<feature type="domain" description="UspA" evidence="3">
    <location>
        <begin position="191"/>
        <end position="309"/>
    </location>
</feature>
<organism evidence="4 5">
    <name type="scientific">Devosia ginsengisoli</name>
    <dbReference type="NCBI Taxonomy" id="400770"/>
    <lineage>
        <taxon>Bacteria</taxon>
        <taxon>Pseudomonadati</taxon>
        <taxon>Pseudomonadota</taxon>
        <taxon>Alphaproteobacteria</taxon>
        <taxon>Hyphomicrobiales</taxon>
        <taxon>Devosiaceae</taxon>
        <taxon>Devosia</taxon>
    </lineage>
</organism>
<protein>
    <submittedName>
        <fullName evidence="4">Universal stress protein</fullName>
    </submittedName>
</protein>
<dbReference type="Proteomes" id="UP000315364">
    <property type="component" value="Chromosome"/>
</dbReference>
<dbReference type="Pfam" id="PF00582">
    <property type="entry name" value="Usp"/>
    <property type="match status" value="1"/>
</dbReference>
<dbReference type="PRINTS" id="PR01438">
    <property type="entry name" value="UNVRSLSTRESS"/>
</dbReference>
<feature type="region of interest" description="Disordered" evidence="2">
    <location>
        <begin position="1"/>
        <end position="26"/>
    </location>
</feature>
<dbReference type="SUPFAM" id="SSF52402">
    <property type="entry name" value="Adenine nucleotide alpha hydrolases-like"/>
    <property type="match status" value="1"/>
</dbReference>
<evidence type="ECO:0000259" key="3">
    <source>
        <dbReference type="Pfam" id="PF00582"/>
    </source>
</evidence>
<dbReference type="InterPro" id="IPR006015">
    <property type="entry name" value="Universal_stress_UspA"/>
</dbReference>
<proteinExistence type="inferred from homology"/>
<dbReference type="Gene3D" id="3.40.50.12370">
    <property type="match status" value="1"/>
</dbReference>
<gene>
    <name evidence="4" type="ORF">FPZ08_18520</name>
</gene>
<dbReference type="AlphaFoldDB" id="A0A5B8LYP8"/>
<sequence>MTVLLTLPLRSRGTSGGVPPGDAREETQTMDVLLPITTYPDVVSNVGLGRALSLSARLGARVKALVQEVEIAPIHSALGEALLGASNMALEVEALNRDRAGNARKWVEERAASLELPLEVAALRCGPETFIDCLLPITRYHDLTALALDGADPHRRADAEAVIFGSGGPVMVVPPQEAAVPVAEIRSTPLKVVVAWDGGSFAARALRDAMTILTRADIVSIVTVGDDKTVDPGGLSGIQSFLLRRGVKAQHLSRTRGTSPIGDILQAVAISQDADLLVMGAVRRNRVQEIILGGATQSILRAVRLPILLSH</sequence>
<evidence type="ECO:0000313" key="4">
    <source>
        <dbReference type="EMBL" id="QDZ12562.1"/>
    </source>
</evidence>
<evidence type="ECO:0000256" key="1">
    <source>
        <dbReference type="ARBA" id="ARBA00008791"/>
    </source>
</evidence>
<keyword evidence="5" id="KW-1185">Reference proteome</keyword>
<accession>A0A5B8LYP8</accession>
<reference evidence="4 5" key="1">
    <citation type="submission" date="2019-07" db="EMBL/GenBank/DDBJ databases">
        <title>Full genome sequence of Devosia sp. Gsoil 520.</title>
        <authorList>
            <person name="Im W.-T."/>
        </authorList>
    </citation>
    <scope>NUCLEOTIDE SEQUENCE [LARGE SCALE GENOMIC DNA]</scope>
    <source>
        <strain evidence="4 5">Gsoil 520</strain>
    </source>
</reference>
<name>A0A5B8LYP8_9HYPH</name>
<comment type="similarity">
    <text evidence="1">Belongs to the universal stress protein A family.</text>
</comment>